<organism evidence="1 2">
    <name type="scientific">Pseudomonas saponiphila</name>
    <dbReference type="NCBI Taxonomy" id="556534"/>
    <lineage>
        <taxon>Bacteria</taxon>
        <taxon>Pseudomonadati</taxon>
        <taxon>Pseudomonadota</taxon>
        <taxon>Gammaproteobacteria</taxon>
        <taxon>Pseudomonadales</taxon>
        <taxon>Pseudomonadaceae</taxon>
        <taxon>Pseudomonas</taxon>
    </lineage>
</organism>
<name>A0A1H4ZW57_9PSED</name>
<dbReference type="Proteomes" id="UP000198982">
    <property type="component" value="Unassembled WGS sequence"/>
</dbReference>
<evidence type="ECO:0000313" key="1">
    <source>
        <dbReference type="EMBL" id="SED34329.1"/>
    </source>
</evidence>
<accession>A0A1H4ZW57</accession>
<gene>
    <name evidence="1" type="ORF">SAMN05216178_6864</name>
</gene>
<sequence>MIQEVIQRLGADIAAGLQPAETDCLAVREQIAASKPMSIAEIYEALSKAGCMDLEIARICGRTLRNVRTLSAVYRQEGIRNLVAEGRVSVSMAYQAIEDSDLTGLSALATLQAGIVMSLKKRAQRTGRAPSGGQGAASILLGEELATLGIPSIGKQDAGEPRAGLHGALSRLAQVLVRAAS</sequence>
<dbReference type="AlphaFoldDB" id="A0A1H4ZW57"/>
<protein>
    <submittedName>
        <fullName evidence="1">Uncharacterized protein</fullName>
    </submittedName>
</protein>
<keyword evidence="2" id="KW-1185">Reference proteome</keyword>
<proteinExistence type="predicted"/>
<dbReference type="EMBL" id="FNTJ01000003">
    <property type="protein sequence ID" value="SED34329.1"/>
    <property type="molecule type" value="Genomic_DNA"/>
</dbReference>
<evidence type="ECO:0000313" key="2">
    <source>
        <dbReference type="Proteomes" id="UP000198982"/>
    </source>
</evidence>
<reference evidence="2" key="1">
    <citation type="submission" date="2016-10" db="EMBL/GenBank/DDBJ databases">
        <authorList>
            <person name="Varghese N."/>
            <person name="Submissions S."/>
        </authorList>
    </citation>
    <scope>NUCLEOTIDE SEQUENCE [LARGE SCALE GENOMIC DNA]</scope>
    <source>
        <strain evidence="2">DSM 9751</strain>
    </source>
</reference>